<dbReference type="PANTHER" id="PTHR47505:SF1">
    <property type="entry name" value="DNA UTILIZATION PROTEIN YHGH"/>
    <property type="match status" value="1"/>
</dbReference>
<sequence length="232" mass="26626">MRKNIFFRGYALFGKVTAAFLNMLFPEYCLHCSENFTTVEFPLCDKCMEKILKEAPPFISASRFIDSVFSCRVYQDVIRTCVREFKYKNSVKLLPVFEIIIKDYLSKKNGRLIHFDMLVPIPLSKFKYNQRRYNQSEIIAGIVNRILKIPVLKDNLVRVKDNPSQITMDVSGRKKNAENLFKARQPDIFKGKVILVIDDVITTGATLNSCARELLKSGAKSVSAFTFAKTLQ</sequence>
<dbReference type="Proteomes" id="UP000033428">
    <property type="component" value="Unassembled WGS sequence"/>
</dbReference>
<dbReference type="PANTHER" id="PTHR47505">
    <property type="entry name" value="DNA UTILIZATION PROTEIN YHGH"/>
    <property type="match status" value="1"/>
</dbReference>
<dbReference type="CDD" id="cd06223">
    <property type="entry name" value="PRTases_typeI"/>
    <property type="match status" value="1"/>
</dbReference>
<dbReference type="EMBL" id="JYNY01000201">
    <property type="protein sequence ID" value="KJJ85241.1"/>
    <property type="molecule type" value="Genomic_DNA"/>
</dbReference>
<dbReference type="InterPro" id="IPR000836">
    <property type="entry name" value="PRTase_dom"/>
</dbReference>
<evidence type="ECO:0000259" key="2">
    <source>
        <dbReference type="Pfam" id="PF00156"/>
    </source>
</evidence>
<evidence type="ECO:0000313" key="4">
    <source>
        <dbReference type="Proteomes" id="UP000033428"/>
    </source>
</evidence>
<comment type="caution">
    <text evidence="3">The sequence shown here is derived from an EMBL/GenBank/DDBJ whole genome shotgun (WGS) entry which is preliminary data.</text>
</comment>
<dbReference type="Pfam" id="PF00156">
    <property type="entry name" value="Pribosyltran"/>
    <property type="match status" value="1"/>
</dbReference>
<reference evidence="3 4" key="1">
    <citation type="submission" date="2015-02" db="EMBL/GenBank/DDBJ databases">
        <title>Single-cell genomics of uncultivated deep-branching MTB reveals a conserved set of magnetosome genes.</title>
        <authorList>
            <person name="Kolinko S."/>
            <person name="Richter M."/>
            <person name="Glockner F.O."/>
            <person name="Brachmann A."/>
            <person name="Schuler D."/>
        </authorList>
    </citation>
    <scope>NUCLEOTIDE SEQUENCE [LARGE SCALE GENOMIC DNA]</scope>
    <source>
        <strain evidence="3">SKK-01</strain>
    </source>
</reference>
<evidence type="ECO:0000256" key="1">
    <source>
        <dbReference type="ARBA" id="ARBA00008007"/>
    </source>
</evidence>
<accession>A0A0F0CUN8</accession>
<protein>
    <submittedName>
        <fullName evidence="3">Competence protein F</fullName>
    </submittedName>
</protein>
<keyword evidence="4" id="KW-1185">Reference proteome</keyword>
<dbReference type="AlphaFoldDB" id="A0A0F0CUN8"/>
<proteinExistence type="inferred from homology"/>
<dbReference type="InterPro" id="IPR029057">
    <property type="entry name" value="PRTase-like"/>
</dbReference>
<evidence type="ECO:0000313" key="3">
    <source>
        <dbReference type="EMBL" id="KJJ85241.1"/>
    </source>
</evidence>
<organism evidence="3 4">
    <name type="scientific">Candidatus Omnitrophus magneticus</name>
    <dbReference type="NCBI Taxonomy" id="1609969"/>
    <lineage>
        <taxon>Bacteria</taxon>
        <taxon>Pseudomonadati</taxon>
        <taxon>Candidatus Omnitrophota</taxon>
        <taxon>Candidatus Omnitrophus</taxon>
    </lineage>
</organism>
<dbReference type="SUPFAM" id="SSF53271">
    <property type="entry name" value="PRTase-like"/>
    <property type="match status" value="1"/>
</dbReference>
<comment type="similarity">
    <text evidence="1">Belongs to the ComF/GntX family.</text>
</comment>
<dbReference type="InterPro" id="IPR051910">
    <property type="entry name" value="ComF/GntX_DNA_util-trans"/>
</dbReference>
<name>A0A0F0CUN8_9BACT</name>
<gene>
    <name evidence="3" type="ORF">OMAG_000890</name>
</gene>
<feature type="domain" description="Phosphoribosyltransferase" evidence="2">
    <location>
        <begin position="138"/>
        <end position="228"/>
    </location>
</feature>
<dbReference type="Gene3D" id="3.40.50.2020">
    <property type="match status" value="1"/>
</dbReference>